<dbReference type="GO" id="GO:0016829">
    <property type="term" value="F:lyase activity"/>
    <property type="evidence" value="ECO:0007669"/>
    <property type="project" value="UniProtKB-KW"/>
</dbReference>
<evidence type="ECO:0000256" key="1">
    <source>
        <dbReference type="ARBA" id="ARBA00010681"/>
    </source>
</evidence>
<dbReference type="GO" id="GO:0017006">
    <property type="term" value="P:protein-tetrapyrrole linkage"/>
    <property type="evidence" value="ECO:0007669"/>
    <property type="project" value="UniProtKB-UniRule"/>
</dbReference>
<dbReference type="Pfam" id="PF09367">
    <property type="entry name" value="CpeS"/>
    <property type="match status" value="1"/>
</dbReference>
<dbReference type="AlphaFoldDB" id="A0A2G4F275"/>
<reference evidence="4" key="1">
    <citation type="submission" date="2017-10" db="EMBL/GenBank/DDBJ databases">
        <title>Draft genome sequence of the planktic cyanobacteria Tychonema bourrellyi isolated from alpine lentic freshwater.</title>
        <authorList>
            <person name="Tett A."/>
            <person name="Armanini F."/>
            <person name="Asnicar F."/>
            <person name="Boscaini A."/>
            <person name="Pasolli E."/>
            <person name="Zolfo M."/>
            <person name="Donati C."/>
            <person name="Salmaso N."/>
            <person name="Segata N."/>
        </authorList>
    </citation>
    <scope>NUCLEOTIDE SEQUENCE</scope>
    <source>
        <strain evidence="4">FEM_GT703</strain>
    </source>
</reference>
<name>A0A2G4F275_9CYAN</name>
<organism evidence="4 5">
    <name type="scientific">Tychonema bourrellyi FEM_GT703</name>
    <dbReference type="NCBI Taxonomy" id="2040638"/>
    <lineage>
        <taxon>Bacteria</taxon>
        <taxon>Bacillati</taxon>
        <taxon>Cyanobacteriota</taxon>
        <taxon>Cyanophyceae</taxon>
        <taxon>Oscillatoriophycideae</taxon>
        <taxon>Oscillatoriales</taxon>
        <taxon>Microcoleaceae</taxon>
        <taxon>Tychonema</taxon>
    </lineage>
</organism>
<evidence type="ECO:0000313" key="4">
    <source>
        <dbReference type="EMBL" id="PHX55861.1"/>
    </source>
</evidence>
<dbReference type="EMBL" id="NXIB02000038">
    <property type="protein sequence ID" value="PHX55861.1"/>
    <property type="molecule type" value="Genomic_DNA"/>
</dbReference>
<sequence>MLLTPPMTMMDFFRKSEGVWFTQRTVHNFDTAAADESGESNVMIDVLSINDPRVLEVCQQQNVDPALVSGGCSFMWQDNLDDATPNQNYAAILIDVPNPNNPKMGKFLRNRGYVEGIPVIGIYNFADDGVLTIETEYETNQGQERCWFINDHFRVRVMTVQMSNGVKQMAYCSERRCISQSVLEEMLEHNRLRVYGAAAVSC</sequence>
<evidence type="ECO:0000313" key="5">
    <source>
        <dbReference type="Proteomes" id="UP000226442"/>
    </source>
</evidence>
<evidence type="ECO:0000256" key="3">
    <source>
        <dbReference type="HAMAP-Rule" id="MF_01459"/>
    </source>
</evidence>
<dbReference type="RefSeq" id="WP_096830792.1">
    <property type="nucleotide sequence ID" value="NZ_NXIB02000038.1"/>
</dbReference>
<dbReference type="CDD" id="cd19433">
    <property type="entry name" value="lipocalin_CpcS-CpeS"/>
    <property type="match status" value="1"/>
</dbReference>
<dbReference type="InterPro" id="IPR018536">
    <property type="entry name" value="CpcS/CpeS"/>
</dbReference>
<dbReference type="Proteomes" id="UP000226442">
    <property type="component" value="Unassembled WGS sequence"/>
</dbReference>
<dbReference type="EC" id="4.-.-.-" evidence="3"/>
<dbReference type="InterPro" id="IPR012674">
    <property type="entry name" value="Calycin"/>
</dbReference>
<dbReference type="HAMAP" id="MF_01459">
    <property type="entry name" value="Chrphore_lyase_CpxS"/>
    <property type="match status" value="1"/>
</dbReference>
<keyword evidence="5" id="KW-1185">Reference proteome</keyword>
<comment type="caution">
    <text evidence="4">The sequence shown here is derived from an EMBL/GenBank/DDBJ whole genome shotgun (WGS) entry which is preliminary data.</text>
</comment>
<gene>
    <name evidence="3" type="primary">cpcS</name>
    <name evidence="4" type="ORF">CP500_008490</name>
</gene>
<proteinExistence type="inferred from homology"/>
<comment type="similarity">
    <text evidence="1 3">Belongs to the CpcS/CpeS biliprotein lyase family.</text>
</comment>
<protein>
    <recommendedName>
        <fullName evidence="3">Chromophore lyase CpcS/CpeS</fullName>
        <ecNumber evidence="3">4.-.-.-</ecNumber>
    </recommendedName>
</protein>
<evidence type="ECO:0000256" key="2">
    <source>
        <dbReference type="ARBA" id="ARBA00023239"/>
    </source>
</evidence>
<comment type="function">
    <text evidence="3">Covalently attaches a chromophore to Cys residue(s) of phycobiliproteins.</text>
</comment>
<accession>A0A2G4F275</accession>
<dbReference type="Gene3D" id="2.40.128.20">
    <property type="match status" value="1"/>
</dbReference>
<keyword evidence="2 3" id="KW-0456">Lyase</keyword>
<dbReference type="OrthoDB" id="554080at2"/>